<evidence type="ECO:0000313" key="26">
    <source>
        <dbReference type="EMBL" id="KAK4293994.1"/>
    </source>
</evidence>
<dbReference type="InterPro" id="IPR041658">
    <property type="entry name" value="AAA_lid_11"/>
</dbReference>
<dbReference type="EMBL" id="JAWZYT010004393">
    <property type="protein sequence ID" value="KAK4293994.1"/>
    <property type="molecule type" value="Genomic_DNA"/>
</dbReference>
<evidence type="ECO:0000259" key="25">
    <source>
        <dbReference type="Pfam" id="PF18199"/>
    </source>
</evidence>
<evidence type="ECO:0000256" key="13">
    <source>
        <dbReference type="SAM" id="Coils"/>
    </source>
</evidence>
<dbReference type="GO" id="GO:0007018">
    <property type="term" value="P:microtubule-based movement"/>
    <property type="evidence" value="ECO:0007669"/>
    <property type="project" value="InterPro"/>
</dbReference>
<evidence type="ECO:0000256" key="7">
    <source>
        <dbReference type="ARBA" id="ARBA00023017"/>
    </source>
</evidence>
<dbReference type="Gene3D" id="1.10.8.1220">
    <property type="match status" value="1"/>
</dbReference>
<dbReference type="Gene3D" id="1.10.8.720">
    <property type="entry name" value="Region D6 of dynein motor"/>
    <property type="match status" value="1"/>
</dbReference>
<dbReference type="Pfam" id="PF00685">
    <property type="entry name" value="Sulfotransfer_1"/>
    <property type="match status" value="1"/>
</dbReference>
<feature type="domain" description="Dynein heavy chain hydrolytic ATP-binding dynein motor region" evidence="18">
    <location>
        <begin position="1395"/>
        <end position="1733"/>
    </location>
</feature>
<feature type="compositionally biased region" description="Polar residues" evidence="14">
    <location>
        <begin position="27"/>
        <end position="39"/>
    </location>
</feature>
<protein>
    <recommendedName>
        <fullName evidence="28">Dynein heavy chain</fullName>
    </recommendedName>
</protein>
<dbReference type="FunFam" id="1.10.287.2620:FF:000002">
    <property type="entry name" value="Dynein heavy chain 2, axonemal"/>
    <property type="match status" value="1"/>
</dbReference>
<dbReference type="GO" id="GO:0005874">
    <property type="term" value="C:microtubule"/>
    <property type="evidence" value="ECO:0007669"/>
    <property type="project" value="UniProtKB-KW"/>
</dbReference>
<keyword evidence="8 13" id="KW-0175">Coiled coil</keyword>
<dbReference type="Gene3D" id="1.10.8.710">
    <property type="match status" value="1"/>
</dbReference>
<feature type="domain" description="Dynein heavy chain linker" evidence="17">
    <location>
        <begin position="790"/>
        <end position="1216"/>
    </location>
</feature>
<evidence type="ECO:0000256" key="12">
    <source>
        <dbReference type="ARBA" id="ARBA00023273"/>
    </source>
</evidence>
<feature type="domain" description="Dynein heavy chain AAA module D4" evidence="20">
    <location>
        <begin position="2419"/>
        <end position="2673"/>
    </location>
</feature>
<dbReference type="InterPro" id="IPR042219">
    <property type="entry name" value="AAA_lid_11_sf"/>
</dbReference>
<feature type="domain" description="Dynein heavy chain AAA 5 extension" evidence="22">
    <location>
        <begin position="1891"/>
        <end position="2031"/>
    </location>
</feature>
<feature type="domain" description="Dynein heavy chain AAA lid" evidence="24">
    <location>
        <begin position="3730"/>
        <end position="3823"/>
    </location>
</feature>
<keyword evidence="10" id="KW-0505">Motor protein</keyword>
<dbReference type="Pfam" id="PF18199">
    <property type="entry name" value="Dynein_C"/>
    <property type="match status" value="1"/>
</dbReference>
<dbReference type="Gene3D" id="1.20.140.100">
    <property type="entry name" value="Dynein heavy chain, N-terminal domain 2"/>
    <property type="match status" value="1"/>
</dbReference>
<dbReference type="InterPro" id="IPR027417">
    <property type="entry name" value="P-loop_NTPase"/>
</dbReference>
<dbReference type="InterPro" id="IPR035699">
    <property type="entry name" value="AAA_6"/>
</dbReference>
<dbReference type="Pfam" id="PF12775">
    <property type="entry name" value="AAA_7"/>
    <property type="match status" value="1"/>
</dbReference>
<evidence type="ECO:0000256" key="5">
    <source>
        <dbReference type="ARBA" id="ARBA00022741"/>
    </source>
</evidence>
<keyword evidence="4" id="KW-0493">Microtubule</keyword>
<dbReference type="Pfam" id="PF18198">
    <property type="entry name" value="AAA_lid_11"/>
    <property type="match status" value="1"/>
</dbReference>
<dbReference type="Proteomes" id="UP001292094">
    <property type="component" value="Unassembled WGS sequence"/>
</dbReference>
<feature type="domain" description="Sulfotransferase" evidence="15">
    <location>
        <begin position="4326"/>
        <end position="4595"/>
    </location>
</feature>
<dbReference type="GO" id="GO:0005524">
    <property type="term" value="F:ATP binding"/>
    <property type="evidence" value="ECO:0007669"/>
    <property type="project" value="UniProtKB-KW"/>
</dbReference>
<evidence type="ECO:0000256" key="14">
    <source>
        <dbReference type="SAM" id="MobiDB-lite"/>
    </source>
</evidence>
<dbReference type="Pfam" id="PF17852">
    <property type="entry name" value="Dynein_AAA_lid"/>
    <property type="match status" value="1"/>
</dbReference>
<dbReference type="SUPFAM" id="SSF52540">
    <property type="entry name" value="P-loop containing nucleoside triphosphate hydrolases"/>
    <property type="match status" value="4"/>
</dbReference>
<dbReference type="PANTHER" id="PTHR45703:SF1">
    <property type="entry name" value="DYNEINS HEAVY CHAIN"/>
    <property type="match status" value="1"/>
</dbReference>
<proteinExistence type="inferred from homology"/>
<evidence type="ECO:0000256" key="11">
    <source>
        <dbReference type="ARBA" id="ARBA00023212"/>
    </source>
</evidence>
<evidence type="ECO:0000256" key="4">
    <source>
        <dbReference type="ARBA" id="ARBA00022701"/>
    </source>
</evidence>
<dbReference type="InterPro" id="IPR042222">
    <property type="entry name" value="Dynein_2_N"/>
</dbReference>
<feature type="domain" description="Dynein heavy chain C-terminal" evidence="25">
    <location>
        <begin position="3959"/>
        <end position="4213"/>
    </location>
</feature>
<keyword evidence="6" id="KW-0067">ATP-binding</keyword>
<feature type="region of interest" description="Disordered" evidence="14">
    <location>
        <begin position="4252"/>
        <end position="4280"/>
    </location>
</feature>
<evidence type="ECO:0000256" key="3">
    <source>
        <dbReference type="ARBA" id="ARBA00022490"/>
    </source>
</evidence>
<reference evidence="26" key="1">
    <citation type="submission" date="2023-11" db="EMBL/GenBank/DDBJ databases">
        <title>Genome assemblies of two species of porcelain crab, Petrolisthes cinctipes and Petrolisthes manimaculis (Anomura: Porcellanidae).</title>
        <authorList>
            <person name="Angst P."/>
        </authorList>
    </citation>
    <scope>NUCLEOTIDE SEQUENCE</scope>
    <source>
        <strain evidence="26">PB745_02</strain>
        <tissue evidence="26">Gill</tissue>
    </source>
</reference>
<dbReference type="Gene3D" id="1.10.472.130">
    <property type="match status" value="1"/>
</dbReference>
<dbReference type="GO" id="GO:0008146">
    <property type="term" value="F:sulfotransferase activity"/>
    <property type="evidence" value="ECO:0007669"/>
    <property type="project" value="InterPro"/>
</dbReference>
<evidence type="ECO:0000256" key="1">
    <source>
        <dbReference type="ARBA" id="ARBA00004430"/>
    </source>
</evidence>
<evidence type="ECO:0000259" key="15">
    <source>
        <dbReference type="Pfam" id="PF00685"/>
    </source>
</evidence>
<feature type="coiled-coil region" evidence="13">
    <location>
        <begin position="2916"/>
        <end position="2964"/>
    </location>
</feature>
<evidence type="ECO:0000259" key="17">
    <source>
        <dbReference type="Pfam" id="PF08393"/>
    </source>
</evidence>
<dbReference type="InterPro" id="IPR000863">
    <property type="entry name" value="Sulfotransferase_dom"/>
</dbReference>
<feature type="region of interest" description="Disordered" evidence="14">
    <location>
        <begin position="1"/>
        <end position="49"/>
    </location>
</feature>
<feature type="domain" description="Dynein heavy chain coiled coil stalk" evidence="19">
    <location>
        <begin position="2691"/>
        <end position="3031"/>
    </location>
</feature>
<feature type="compositionally biased region" description="Polar residues" evidence="14">
    <location>
        <begin position="1302"/>
        <end position="1332"/>
    </location>
</feature>
<keyword evidence="3" id="KW-0963">Cytoplasm</keyword>
<feature type="region of interest" description="Disordered" evidence="14">
    <location>
        <begin position="1300"/>
        <end position="1332"/>
    </location>
</feature>
<dbReference type="InterPro" id="IPR041466">
    <property type="entry name" value="Dynein_AAA5_ext"/>
</dbReference>
<dbReference type="GO" id="GO:0030286">
    <property type="term" value="C:dynein complex"/>
    <property type="evidence" value="ECO:0007669"/>
    <property type="project" value="UniProtKB-KW"/>
</dbReference>
<dbReference type="FunFam" id="1.20.920.20:FF:000006">
    <property type="entry name" value="Dynein, axonemal, heavy chain 6"/>
    <property type="match status" value="1"/>
</dbReference>
<dbReference type="InterPro" id="IPR024317">
    <property type="entry name" value="Dynein_heavy_chain_D4_dom"/>
</dbReference>
<dbReference type="InterPro" id="IPR041228">
    <property type="entry name" value="Dynein_C"/>
</dbReference>
<comment type="caution">
    <text evidence="26">The sequence shown here is derived from an EMBL/GenBank/DDBJ whole genome shotgun (WGS) entry which is preliminary data.</text>
</comment>
<evidence type="ECO:0000256" key="6">
    <source>
        <dbReference type="ARBA" id="ARBA00022840"/>
    </source>
</evidence>
<keyword evidence="12" id="KW-0966">Cell projection</keyword>
<feature type="domain" description="Dynein heavy chain ATP-binding dynein motor region" evidence="21">
    <location>
        <begin position="3060"/>
        <end position="3304"/>
    </location>
</feature>
<evidence type="ECO:0000313" key="27">
    <source>
        <dbReference type="Proteomes" id="UP001292094"/>
    </source>
</evidence>
<dbReference type="Pfam" id="PF08393">
    <property type="entry name" value="DHC_N2"/>
    <property type="match status" value="1"/>
</dbReference>
<evidence type="ECO:0000259" key="24">
    <source>
        <dbReference type="Pfam" id="PF18198"/>
    </source>
</evidence>
<name>A0AAE1NPM5_9EUCA</name>
<dbReference type="GO" id="GO:0008569">
    <property type="term" value="F:minus-end-directed microtubule motor activity"/>
    <property type="evidence" value="ECO:0007669"/>
    <property type="project" value="InterPro"/>
</dbReference>
<dbReference type="InterPro" id="IPR035706">
    <property type="entry name" value="AAA_9"/>
</dbReference>
<dbReference type="Gene3D" id="1.20.58.1120">
    <property type="match status" value="1"/>
</dbReference>
<evidence type="ECO:0000256" key="8">
    <source>
        <dbReference type="ARBA" id="ARBA00023054"/>
    </source>
</evidence>
<dbReference type="Pfam" id="PF12780">
    <property type="entry name" value="AAA_8"/>
    <property type="match status" value="1"/>
</dbReference>
<keyword evidence="5" id="KW-0547">Nucleotide-binding</keyword>
<evidence type="ECO:0000259" key="19">
    <source>
        <dbReference type="Pfam" id="PF12777"/>
    </source>
</evidence>
<keyword evidence="11" id="KW-0206">Cytoskeleton</keyword>
<evidence type="ECO:0000259" key="20">
    <source>
        <dbReference type="Pfam" id="PF12780"/>
    </source>
</evidence>
<gene>
    <name evidence="26" type="ORF">Pmani_033345</name>
</gene>
<dbReference type="GO" id="GO:0045505">
    <property type="term" value="F:dynein intermediate chain binding"/>
    <property type="evidence" value="ECO:0007669"/>
    <property type="project" value="InterPro"/>
</dbReference>
<feature type="coiled-coil region" evidence="13">
    <location>
        <begin position="2717"/>
        <end position="2767"/>
    </location>
</feature>
<evidence type="ECO:0000256" key="2">
    <source>
        <dbReference type="ARBA" id="ARBA00008887"/>
    </source>
</evidence>
<dbReference type="Gene3D" id="1.10.287.2620">
    <property type="match status" value="1"/>
</dbReference>
<evidence type="ECO:0000259" key="21">
    <source>
        <dbReference type="Pfam" id="PF12781"/>
    </source>
</evidence>
<evidence type="ECO:0000259" key="23">
    <source>
        <dbReference type="Pfam" id="PF17857"/>
    </source>
</evidence>
<accession>A0AAE1NPM5</accession>
<dbReference type="Pfam" id="PF17857">
    <property type="entry name" value="AAA_lid_1"/>
    <property type="match status" value="1"/>
</dbReference>
<dbReference type="Pfam" id="PF03028">
    <property type="entry name" value="Dynein_heavy"/>
    <property type="match status" value="1"/>
</dbReference>
<evidence type="ECO:0000256" key="9">
    <source>
        <dbReference type="ARBA" id="ARBA00023069"/>
    </source>
</evidence>
<sequence length="4622" mass="520742">MRQREQLGLTPPIPLLTSQDRARKGRGSNSASVGQSSNGAVGEDDPSAAASINNTTLDFHMRMKPLTVAKKYGAVPAPKGDGSSPWDHSQLLHRRRMRLHHARCFHKRRRTEFAHSVLKCCRQLRATHRPSPPDLAAILISRLPPALRTKYDRILQELFQELRDSEVQPVHMKALGTRQRYETSGVTRVAWVGKERRALSRAMANFPPTVRTVMAQALRPLDTLTLVDIHDGGGGVGVGEGVELSVLITRWRAAARAGRAHLRNTWFPQSLSDIREAALATSLSPSRRHTVMHAFNNLLASKLQEVLIRSVEGVLSCIYVVQLQEVLIRSVEGVLSCIYVVHLQEVLIRSVEGVLSCIYVVQLQEVLIRSVEGVLSCIYVVQLQEVLIRSVEGVLAWLGGDEEPWVGPRLKLHLVLEDGQVVLSPDQQALVSAFMDLFKELDECVQLYRGTWDEPKPPKVPRWRIRAAEEGPPGDIEEVAPPLRPLEPRRETLVVTLSEPQWEAFHTSLADIIHKRFNKASEFLDQISQEWNKVLNGEVKKEVEQFLQKDAHLDEYAGQVRHYSSYVEQASLVPTSALLHVFRLEYKFLRQSLLSVSSSFVFMLRERLIADHRETIQGLSKKYETIHQRIQETPKSTEQLFRLMEYVEEVRRITIYRLAEDVSAMILKLKIILDVVHLTPDDLATTAGVITWPAKLKPFVDRAVESLEDFKQEFEETLVERSGDVNHTLERIHQFVTELEELSDVAQVNKYIREVRKLEGRLEQVSTLVSWVNQEESLFKFQLSSFPLLAELKECLVPYDELFTLVMKWRKYEKYWMDGDFTSLDPDFIDVETEELARELFRLRKAFKTKFKQQALEGDPRKARMNLDDPNPSNLPGPLRVCALALSQIKGFKEHLPLVSVLCNKGLRPRHWQNLNKAAGFDITPNAGTSLRKVVQMQLGGLLKEFEVVSSGASREYSLELSLANMRSAWDNAHLTKALHPEAGVEVLVGLPEVRSLAHDHLITTHTIKNSPFVGPFVDDVKVWEATLHIVQKTLTIWQKVQTLWVDLTPVFSTPDLPLQLPEEHKLFLEVDRKWRAVVEDTVSAEQLLDVAGDSNTLTEVITSLENFSVIQKAVHTYLDNKRQVFPRLYFLSNEELTALLCEKDVAQLEQHLRKCFDGIYSLHLDEECNIYAMASKEGEVISLVKKLPTLHACRSIENWLLQFQEAVTYTLKMKMCSGADWWSRRGGARKSSGNLESLIPPLPLQITLTLRQVFWTAEMHQAICGGALALEECYAKLQSEVNSMVSLLRKFTIDASRRQSLDTPSSSETLSTPDTTNASAPSMMKSTKSTRVQSSVRRVLSTLILVTVSARDVLGEMIEKKVSEVESFTWLSQLRFYLNEDEIEAKMLYCSLPWGWEYVGAGGRLVVTPLTCRAQHSLVTACHAHLGGSLEGPAGTGKSETVKDLSRSLAMNCLVFNCSDNLDFISMGKFFTGVGASGSWACFDEFNRLEVGVLSVAAQQILTIVTARREMKDTFFLEGSRPLTLDPRGFIAVTMNPQYRGRVALPDNLKHFVLMEMFPKLLLRPVSMMVADYHSIAEVWLQACGFIYSRPLAARLINVMKNASFMLHPHNHYDFGMRAVKTVLMATERLRISHSEWSETEVVLRALREVNHPKLVGNDYNKFEDILSDFFLELPPTPRPPNDKLTESIRKVCSLDGLLFSDEFMLKVLQVHETMRERHGIMLVGPPCAAKTTIIKTLAKALTLLDSDQSVNIEVMNPKTVTPAQLIGSLDAVSREWSDGLVAQVIRRVRCERQWIVLDGPADASWVENLNTALDDSRKLCLPSGETLPLPTDMAIIFEVLDLSQASPATVSRCGMVYVEQSTVSWPALLHSWLHNHTDDTWWAQYSDLLRDLSNWLIPPILAFMNEHCRYLLPTTEMSLVRSVFPLTAAIIGDVLADQSLTQKDSAKLGPVWTTAAFLFSLTWSLAGAITLQSKDTFNDFYRRLVMGYIHEYPTPASIGQIGCPYPVESSVFDVMFDPKQRSFWRPWTDIIKHAEIPETTKISSLQIPTIESARLEYLVDVCGRGTKGVLVVGEGESGRRVTLRHYLQNLPTSSVDAITLPVTPAATAHTLKSVLIKRLEVRESGRWGGSGGRRVVAWVDDLHLAAADQHHARPLHEALREAMTHATWVNTEGTTRLPLEDITWVGGISLAGRKKGSDGDDNGPLGELEPRCLASFMVVAAHSLSNDTINRVFTTQLNVFLRSGGFIPDMFTVVAGIVSGTLEVLRHACASLSSSPATSHYTFNLATAARVIHSVSFLRKEVMETKRHFVRLWVHELYREFCDQLTEASEVSPVFNIIVSTIKSNFRDKIHTIFDKLCNEDGSVTESCLERACWGLMGSLETPAEERRYEELVDTSLLYQTITAFIQDHNSTTHNPMNLVTFKYMVEHVAHISRVVGRPGGHLLLVGMGGSGRRSLTRLAAHICGHVLTSPRINPHDDYADLMKVMKEAVIRAGVEEKATVVVVSDAVLQHPTILHLLNTIILTGDAPNLLPPEDHSYLMERLRLFMEDRKASEAELCREQVQRVKTFVHIVVTCPPSHNIGHIIKHYPAFATHVTIDYFQPWPQEALVKVGEHYLAEVPLRRTIRDDVISAATSAHQTARQVAEKLTTEGKWCPPVAPTSYLHLLQEFRGLFTTRQAQTSSLKKKYLSGLDKLAFAASQISVMQEMLASLGPQIEEASQDVSKMMQLIEQESCEVEARRRLVAKEEAEAEVHAARARVLQEECQVELNRALPALHEAVEALNTLKPADITVVKSMKNPPHAIKLVMAAVCVMLEIKPDRQKGSSVKATYDYWGPSKRLLGDMSFLQQLRDYDKDNIPDTLMDKINKDYVRLAEFDPASVAKASSAAEGLCKWVRAMSSYNAIAKIVAPKRERLAEAEAEVAELMSVVEEKRGQLRELEEKLEMLQKRFSLSCREKENLEAEQKLCSLKLHRAKKLISGLGGEQTRWEAAAAAAAGDLVRLPGDTLLASASLAYLPPHVPHIRNELVCRWCEAVKQRGLEVSEPFNLVVTLTPPLHIRAWGLEGLPTDAFSLQNATIIKHTVKWPLLVDPDDQGTHWLQQHEAPNNLEVVWEQDFDKPSPRATVGAPVTVLEDALTRCLPQGRPLLLMDLSGDPPPILANIITRTTTEEGMYSMHWDMGGVRVVSVGGLVLQFSNKFRLYLATRQLRPHISLETVASVTVVNFTVTVQGLHDHLRQILVRKERPELEDERQKLVLTTSSHQRALQDTEERILHTLSTVQGNILESEEAILILQETKQMANEIKRKQEQCLEMESTLLECCGQYEAVSRPAAALYITLASLTSLSHMYQFSLSWYMKLYVSVIESTGKSSVVERRLSLLQENLVNRVHTAVQRGLATTHRLPFTLLIALHVLRIEGDVNSEEESVLYHLVAHSSSGAPSVPDWLHTSLIPAWPLLHHIISLPTFQGLEESLAKESVAWESLISSSLPEKSLLPHPWNRLSHLPWLILIGALRKDKVTWAVKSIIEQVLGRKFIMPPVMDIDKYLEVPVNTRVMSRTTISVKTVPPLLLITAPGIDALEEILLLAGKKPEVNLTIVSLGQGQASVAEAAVNIGAREGNWVVLQNLHHAHEWLPTLANLLSRLYTNTSTTTKTHSRSSSSSAFNPGFRLILTSEPTDEFPVSLLRGVEKMYIDSPGDAQQALLEATTTLTRHAAHLHFTDEEEEAEAATCRLLYGFGVFHTVVSERRRHGHLAWAHPPAFTTADLVLTINVITMNLEENDEIDPEAVEHLVGRVFYGGRVHRMEDQQVISSILQQVLQHSLYLPKEEEEDPSNIEALIHDYNQPHLQVNKGEDIEDVGLKLLFPDYFGKLEDLQDFVKGVGGLERPEIFGLPAGVQHLQEVQSGHEFLTALATVGGTQALPGFVERSVAPELMSLMKMLPAPVSRVEDLSLCEDKDLGDLLKQEVSRHNGILHTITATLESAVLATTGVASWSSGSEKVITEVLVDRTPTMWLQLCTHPAPPDLHNFMYELYARTHFFNDWIENGCPSHFWLGAFQFLPAFLTTLLRKSAHSSARPLHHYSWSFHFTDLLSDNMPEFLPVDENNENESEISHPKEMSRSLSENNVDHNEDENPDNLLDPNENVKEPVLGLNSEESQKLWRSIGEMGIMVSGLWLFGASWDSARYELVEPSCLELMEQLPILSITPVVAAEYNTSTARRTSNCNTARSLSHIQQQGVTDNEDWDHQNAEQTKIPELPVNPQLSPHNTNSNLQSPKYSEDEPKINVDFPTLDIQLDDDVTGSGRSESVEPKVKLKEYIWNGHTNINQNQQVLLWTMMRSGSRMTQAMLGALPCSFMTEEPLRFHERKKSEFLIQFTKDLLQCRFSHHPDYYNHWLYGPHMNELSVKRLCLGMFPFCHNNTAFVDAMCSSACVRLLRIVSVELEVADTLLSDPNLNVKVVHLVRDPRALLVSRIRLQDYTRRKMFHDADLNVTDICDRYKRDLSTAHHFTHLYHNRYTLVRYEDLALQPKEVVQRLYTFLDLPFTAHIANTAAKHTLGYLQPDKHNHPFSVYKNSSTAVFAWRKNLHFRKVKEMQEECGSVLQAYGYRLFTSEQDYQNLQYSSLVL</sequence>
<dbReference type="InterPro" id="IPR042228">
    <property type="entry name" value="Dynein_linker_3"/>
</dbReference>
<dbReference type="Pfam" id="PF12777">
    <property type="entry name" value="MT"/>
    <property type="match status" value="1"/>
</dbReference>
<dbReference type="Gene3D" id="3.40.50.300">
    <property type="entry name" value="P-loop containing nucleotide triphosphate hydrolases"/>
    <property type="match status" value="6"/>
</dbReference>
<dbReference type="InterPro" id="IPR041589">
    <property type="entry name" value="DNAH3_AAA_lid_1"/>
</dbReference>
<dbReference type="InterPro" id="IPR004273">
    <property type="entry name" value="Dynein_heavy_D6_P-loop"/>
</dbReference>
<feature type="compositionally biased region" description="Polar residues" evidence="14">
    <location>
        <begin position="4258"/>
        <end position="4273"/>
    </location>
</feature>
<dbReference type="PANTHER" id="PTHR45703">
    <property type="entry name" value="DYNEIN HEAVY CHAIN"/>
    <property type="match status" value="1"/>
</dbReference>
<keyword evidence="9" id="KW-0969">Cilium</keyword>
<feature type="domain" description="Dynein heavy chain 3 AAA+ lid" evidence="23">
    <location>
        <begin position="2279"/>
        <end position="2350"/>
    </location>
</feature>
<dbReference type="InterPro" id="IPR013602">
    <property type="entry name" value="Dynein_heavy_linker"/>
</dbReference>
<evidence type="ECO:0008006" key="28">
    <source>
        <dbReference type="Google" id="ProtNLM"/>
    </source>
</evidence>
<comment type="similarity">
    <text evidence="2">Belongs to the dynein heavy chain family.</text>
</comment>
<dbReference type="FunFam" id="1.20.920.30:FF:000002">
    <property type="entry name" value="Dynein axonemal heavy chain 3"/>
    <property type="match status" value="1"/>
</dbReference>
<feature type="domain" description="Dynein heavy chain region D6 P-loop" evidence="16">
    <location>
        <begin position="3565"/>
        <end position="3689"/>
    </location>
</feature>
<dbReference type="Gene3D" id="1.20.920.30">
    <property type="match status" value="1"/>
</dbReference>
<dbReference type="Gene3D" id="1.20.920.20">
    <property type="match status" value="1"/>
</dbReference>
<dbReference type="InterPro" id="IPR043157">
    <property type="entry name" value="Dynein_AAA1S"/>
</dbReference>
<dbReference type="Pfam" id="PF12774">
    <property type="entry name" value="AAA_6"/>
    <property type="match status" value="1"/>
</dbReference>
<dbReference type="GO" id="GO:0051959">
    <property type="term" value="F:dynein light intermediate chain binding"/>
    <property type="evidence" value="ECO:0007669"/>
    <property type="project" value="InterPro"/>
</dbReference>
<dbReference type="Gene3D" id="6.10.140.1060">
    <property type="match status" value="1"/>
</dbReference>
<dbReference type="Gene3D" id="3.20.180.20">
    <property type="entry name" value="Dynein heavy chain, N-terminal domain 2"/>
    <property type="match status" value="1"/>
</dbReference>
<keyword evidence="7" id="KW-0243">Dynein</keyword>
<organism evidence="26 27">
    <name type="scientific">Petrolisthes manimaculis</name>
    <dbReference type="NCBI Taxonomy" id="1843537"/>
    <lineage>
        <taxon>Eukaryota</taxon>
        <taxon>Metazoa</taxon>
        <taxon>Ecdysozoa</taxon>
        <taxon>Arthropoda</taxon>
        <taxon>Crustacea</taxon>
        <taxon>Multicrustacea</taxon>
        <taxon>Malacostraca</taxon>
        <taxon>Eumalacostraca</taxon>
        <taxon>Eucarida</taxon>
        <taxon>Decapoda</taxon>
        <taxon>Pleocyemata</taxon>
        <taxon>Anomura</taxon>
        <taxon>Galatheoidea</taxon>
        <taxon>Porcellanidae</taxon>
        <taxon>Petrolisthes</taxon>
    </lineage>
</organism>
<dbReference type="InterPro" id="IPR024743">
    <property type="entry name" value="Dynein_HC_stalk"/>
</dbReference>
<dbReference type="GO" id="GO:0005930">
    <property type="term" value="C:axoneme"/>
    <property type="evidence" value="ECO:0007669"/>
    <property type="project" value="UniProtKB-SubCell"/>
</dbReference>
<evidence type="ECO:0000259" key="18">
    <source>
        <dbReference type="Pfam" id="PF12774"/>
    </source>
</evidence>
<evidence type="ECO:0000259" key="22">
    <source>
        <dbReference type="Pfam" id="PF17852"/>
    </source>
</evidence>
<evidence type="ECO:0000259" key="16">
    <source>
        <dbReference type="Pfam" id="PF03028"/>
    </source>
</evidence>
<comment type="subcellular location">
    <subcellularLocation>
        <location evidence="1">Cytoplasm</location>
        <location evidence="1">Cytoskeleton</location>
        <location evidence="1">Cilium axoneme</location>
    </subcellularLocation>
</comment>
<dbReference type="InterPro" id="IPR026983">
    <property type="entry name" value="DHC"/>
</dbReference>
<dbReference type="FunFam" id="3.40.50.300:FF:000063">
    <property type="entry name" value="dynein heavy chain 6, axonemal"/>
    <property type="match status" value="1"/>
</dbReference>
<dbReference type="Gene3D" id="1.20.1270.280">
    <property type="match status" value="1"/>
</dbReference>
<evidence type="ECO:0000256" key="10">
    <source>
        <dbReference type="ARBA" id="ARBA00023175"/>
    </source>
</evidence>
<dbReference type="Pfam" id="PF12781">
    <property type="entry name" value="AAA_9"/>
    <property type="match status" value="1"/>
</dbReference>
<feature type="region of interest" description="Disordered" evidence="14">
    <location>
        <begin position="4096"/>
        <end position="4148"/>
    </location>
</feature>
<keyword evidence="27" id="KW-1185">Reference proteome</keyword>